<dbReference type="InterPro" id="IPR043136">
    <property type="entry name" value="B30.2/SPRY_sf"/>
</dbReference>
<dbReference type="VEuPathDB" id="VectorBase:AATE007565"/>
<dbReference type="PROSITE" id="PS51262">
    <property type="entry name" value="COS"/>
    <property type="match status" value="1"/>
</dbReference>
<dbReference type="CDD" id="cd00063">
    <property type="entry name" value="FN3"/>
    <property type="match status" value="1"/>
</dbReference>
<evidence type="ECO:0008006" key="4">
    <source>
        <dbReference type="Google" id="ProtNLM"/>
    </source>
</evidence>
<dbReference type="GO" id="GO:0043005">
    <property type="term" value="C:neuron projection"/>
    <property type="evidence" value="ECO:0007669"/>
    <property type="project" value="TreeGrafter"/>
</dbReference>
<keyword evidence="1" id="KW-0175">Coiled coil</keyword>
<dbReference type="InterPro" id="IPR036116">
    <property type="entry name" value="FN3_sf"/>
</dbReference>
<reference evidence="3" key="1">
    <citation type="submission" date="2022-08" db="UniProtKB">
        <authorList>
            <consortium name="EnsemblMetazoa"/>
        </authorList>
    </citation>
    <scope>IDENTIFICATION</scope>
    <source>
        <strain evidence="3">EBRO</strain>
    </source>
</reference>
<dbReference type="SUPFAM" id="SSF49899">
    <property type="entry name" value="Concanavalin A-like lectins/glucanases"/>
    <property type="match status" value="1"/>
</dbReference>
<dbReference type="PANTHER" id="PTHR24099">
    <property type="entry name" value="E3 UBIQUITIN-PROTEIN LIGASE TRIM36-RELATED"/>
    <property type="match status" value="1"/>
</dbReference>
<dbReference type="Gene3D" id="2.60.120.920">
    <property type="match status" value="1"/>
</dbReference>
<dbReference type="Pfam" id="PF00622">
    <property type="entry name" value="SPRY"/>
    <property type="match status" value="1"/>
</dbReference>
<evidence type="ECO:0000256" key="2">
    <source>
        <dbReference type="SAM" id="MobiDB-lite"/>
    </source>
</evidence>
<dbReference type="STRING" id="41427.A0A182IXU1"/>
<evidence type="ECO:0000313" key="3">
    <source>
        <dbReference type="EnsemblMetazoa" id="AATE007565-PA.1"/>
    </source>
</evidence>
<dbReference type="PROSITE" id="PS50853">
    <property type="entry name" value="FN3"/>
    <property type="match status" value="1"/>
</dbReference>
<dbReference type="SMART" id="SM00502">
    <property type="entry name" value="BBC"/>
    <property type="match status" value="1"/>
</dbReference>
<dbReference type="EnsemblMetazoa" id="AATE007565-RA">
    <property type="protein sequence ID" value="AATE007565-PA.1"/>
    <property type="gene ID" value="AATE007565"/>
</dbReference>
<protein>
    <recommendedName>
        <fullName evidence="4">B30.2/SPRY domain-containing protein</fullName>
    </recommendedName>
</protein>
<dbReference type="Gene3D" id="2.60.40.10">
    <property type="entry name" value="Immunoglobulins"/>
    <property type="match status" value="1"/>
</dbReference>
<feature type="compositionally biased region" description="Basic and acidic residues" evidence="2">
    <location>
        <begin position="604"/>
        <end position="613"/>
    </location>
</feature>
<dbReference type="InterPro" id="IPR001870">
    <property type="entry name" value="B30.2/SPRY"/>
</dbReference>
<dbReference type="SMART" id="SM00060">
    <property type="entry name" value="FN3"/>
    <property type="match status" value="1"/>
</dbReference>
<dbReference type="InterPro" id="IPR050617">
    <property type="entry name" value="E3_ligase_FN3/SPRY"/>
</dbReference>
<feature type="coiled-coil region" evidence="1">
    <location>
        <begin position="511"/>
        <end position="569"/>
    </location>
</feature>
<dbReference type="Pfam" id="PF00041">
    <property type="entry name" value="fn3"/>
    <property type="match status" value="1"/>
</dbReference>
<dbReference type="CDD" id="cd12889">
    <property type="entry name" value="SPRY_PRY_TRIM67_9"/>
    <property type="match status" value="1"/>
</dbReference>
<dbReference type="Gene3D" id="1.20.5.170">
    <property type="match status" value="1"/>
</dbReference>
<feature type="compositionally biased region" description="Acidic residues" evidence="2">
    <location>
        <begin position="959"/>
        <end position="981"/>
    </location>
</feature>
<organism evidence="3">
    <name type="scientific">Anopheles atroparvus</name>
    <name type="common">European mosquito</name>
    <dbReference type="NCBI Taxonomy" id="41427"/>
    <lineage>
        <taxon>Eukaryota</taxon>
        <taxon>Metazoa</taxon>
        <taxon>Ecdysozoa</taxon>
        <taxon>Arthropoda</taxon>
        <taxon>Hexapoda</taxon>
        <taxon>Insecta</taxon>
        <taxon>Pterygota</taxon>
        <taxon>Neoptera</taxon>
        <taxon>Endopterygota</taxon>
        <taxon>Diptera</taxon>
        <taxon>Nematocera</taxon>
        <taxon>Culicoidea</taxon>
        <taxon>Culicidae</taxon>
        <taxon>Anophelinae</taxon>
        <taxon>Anopheles</taxon>
    </lineage>
</organism>
<dbReference type="FunFam" id="2.60.120.920:FF:000009">
    <property type="entry name" value="E3 ubiquitin-protein ligase TRIM9 isoform X1"/>
    <property type="match status" value="1"/>
</dbReference>
<proteinExistence type="predicted"/>
<dbReference type="InterPro" id="IPR003961">
    <property type="entry name" value="FN3_dom"/>
</dbReference>
<feature type="coiled-coil region" evidence="1">
    <location>
        <begin position="400"/>
        <end position="483"/>
    </location>
</feature>
<dbReference type="InterPro" id="IPR017903">
    <property type="entry name" value="COS_domain"/>
</dbReference>
<evidence type="ECO:0000256" key="1">
    <source>
        <dbReference type="SAM" id="Coils"/>
    </source>
</evidence>
<dbReference type="GO" id="GO:0007411">
    <property type="term" value="P:axon guidance"/>
    <property type="evidence" value="ECO:0007669"/>
    <property type="project" value="TreeGrafter"/>
</dbReference>
<dbReference type="PROSITE" id="PS50188">
    <property type="entry name" value="B302_SPRY"/>
    <property type="match status" value="1"/>
</dbReference>
<dbReference type="PANTHER" id="PTHR24099:SF15">
    <property type="entry name" value="E3 UBIQUITIN-PROTEIN LIGASE TRIM9"/>
    <property type="match status" value="1"/>
</dbReference>
<feature type="compositionally biased region" description="Basic and acidic residues" evidence="2">
    <location>
        <begin position="913"/>
        <end position="929"/>
    </location>
</feature>
<feature type="region of interest" description="Disordered" evidence="2">
    <location>
        <begin position="913"/>
        <end position="990"/>
    </location>
</feature>
<sequence>SECFFPQTELSHNLQQLSEKARSTTEFIQRLKGMSDKVTDSCIEFERLVTAQCEALIAAINARRDVLLDVIRSDKEAKIRTLKDQQASCTGKLQQTTGLIQFCIEALKETDSAAFLQVGSMLINRVANTDMTWHQEVTNAAPRVSPIIDLTLDDSSVIRAIDNLNFIQMKLPLAPGIIPEDCSAENNSVTVAWQAPSHSFVQGYVLELDDGSGGEFREVYCGKETICTVDGLHFNSMYNARVKAFNNTGEGDYSELIGLQTAEVYETPLLDQRSVADVDCLQKTSASLSTSSLKSPLTMAFVTQRQFLNIAFTNEPPKLPNRKRSDAVLKSYSSTQDTRAWSLDALKQSQFIGDVANRALSAAGKVPLHSFSGAELTKDMLVRLDASNLADYIFSLREEVKQKSVTIETLREAKENLTSETEVLKDKLHKLDEENRLLGEDIERIAQCQERQREAVQFDEQELAEISQLIIDLRERNEALEVAESSTEDGHVDRPDLEAENNFLKFRAQDYDRLENELSLFKGECESLTQQKRDLALELQRAQAYRARLMESKKELQKEVHRREMLEEQIEMLVTMYEQQAVELNQTKDQLRAYSRGSKDRLFDESTDEHNESDITIAESRSQTEASKQILESTTCQNCSENVREIEDLKEQIEFLQQELTKQEARNATLERVDSDGTVFEQQIEGLQRELANCQWQLKEMTAKYDTLHETSLADCQELGRLKLQLEQMTTEDPKVTVADGQKDLIEWNEKLGELQNEKENIQIELANSLSRITELEEKLQSVASAPVERIGFGECCQEKANKITELEQVISGLEDVPTIIREPSSDGEMVALREENASLQQVIASLQRKLDETETFPADQLSSLRAEVSQKNDTIEQLLQRLENANIATSTAEERACREELAELRVRLEAYETGAEDKRSRSVSDRNTIDQFEPLSPKEKLGDDEEEKETAEIKQDPAETDDDAEEGDEAEREEEAEGDDVQPHARMSESVEKLEELAYEMKLNAPFQQNGTRRNGSSVGRKCSLSSRASRECECIQRIAAKIAEDGLEGLLVAELYVLLQEICGAITRRNAILGRNVTVLANSMTKCWQVITDARVMMNMELMDRSNHREQLLRHASIIADLNEADDNRLSYDIGHLQHPPLRTSVVAWFTFDSVLSGGPCSGLNFSNDNQTVSADGWEHRVALGSVGFSRGVHYWEFTIDKYTADTDPAFGVARLDVARDKMLGKDDKGFAMYIDRQRSWFQHNSVHERRVEGGISSGSTVGVLLDLERHTLHFIVNEMPQGSVAFRDLYGVFYPAVSVNRGVTLTLHTGLDAPRMDYH</sequence>
<name>A0A182IXU1_ANOAO</name>
<dbReference type="FunFam" id="2.60.40.10:FF:000178">
    <property type="entry name" value="E3 ubiquitin-protein ligase TRIM9 isoform X1"/>
    <property type="match status" value="1"/>
</dbReference>
<dbReference type="SMART" id="SM00449">
    <property type="entry name" value="SPRY"/>
    <property type="match status" value="1"/>
</dbReference>
<feature type="region of interest" description="Disordered" evidence="2">
    <location>
        <begin position="604"/>
        <end position="623"/>
    </location>
</feature>
<dbReference type="InterPro" id="IPR003877">
    <property type="entry name" value="SPRY_dom"/>
</dbReference>
<dbReference type="SUPFAM" id="SSF49265">
    <property type="entry name" value="Fibronectin type III"/>
    <property type="match status" value="1"/>
</dbReference>
<accession>A0A182IXU1</accession>
<dbReference type="InterPro" id="IPR013783">
    <property type="entry name" value="Ig-like_fold"/>
</dbReference>
<dbReference type="InterPro" id="IPR003649">
    <property type="entry name" value="Bbox_C"/>
</dbReference>
<dbReference type="InterPro" id="IPR013320">
    <property type="entry name" value="ConA-like_dom_sf"/>
</dbReference>
<feature type="coiled-coil region" evidence="1">
    <location>
        <begin position="639"/>
        <end position="704"/>
    </location>
</feature>